<dbReference type="Proteomes" id="UP000199477">
    <property type="component" value="Unassembled WGS sequence"/>
</dbReference>
<dbReference type="AlphaFoldDB" id="A0A1I2EXQ2"/>
<protein>
    <submittedName>
        <fullName evidence="2">Uncharacterized protein</fullName>
    </submittedName>
</protein>
<organism evidence="2 3">
    <name type="scientific">Dyella marensis</name>
    <dbReference type="NCBI Taxonomy" id="500610"/>
    <lineage>
        <taxon>Bacteria</taxon>
        <taxon>Pseudomonadati</taxon>
        <taxon>Pseudomonadota</taxon>
        <taxon>Gammaproteobacteria</taxon>
        <taxon>Lysobacterales</taxon>
        <taxon>Rhodanobacteraceae</taxon>
        <taxon>Dyella</taxon>
    </lineage>
</organism>
<feature type="region of interest" description="Disordered" evidence="1">
    <location>
        <begin position="49"/>
        <end position="80"/>
    </location>
</feature>
<dbReference type="EMBL" id="FONH01000005">
    <property type="protein sequence ID" value="SFE97000.1"/>
    <property type="molecule type" value="Genomic_DNA"/>
</dbReference>
<evidence type="ECO:0000313" key="3">
    <source>
        <dbReference type="Proteomes" id="UP000199477"/>
    </source>
</evidence>
<gene>
    <name evidence="2" type="ORF">SAMN02799615_02121</name>
</gene>
<accession>A0A1I2EXQ2</accession>
<sequence length="80" mass="8940">MKLLREFFRLRAAGRSLLGRRAARRTWTVTVPAPQAVAVREPVTVAMHRQSESARARPAARRHAHAAPKGLGHLQLVSQR</sequence>
<evidence type="ECO:0000313" key="2">
    <source>
        <dbReference type="EMBL" id="SFE97000.1"/>
    </source>
</evidence>
<proteinExistence type="predicted"/>
<reference evidence="3" key="1">
    <citation type="submission" date="2016-10" db="EMBL/GenBank/DDBJ databases">
        <authorList>
            <person name="Varghese N."/>
            <person name="Submissions S."/>
        </authorList>
    </citation>
    <scope>NUCLEOTIDE SEQUENCE [LARGE SCALE GENOMIC DNA]</scope>
    <source>
        <strain evidence="3">UNC178MFTsu3.1</strain>
    </source>
</reference>
<dbReference type="RefSeq" id="WP_026635500.1">
    <property type="nucleotide sequence ID" value="NZ_FONH01000005.1"/>
</dbReference>
<evidence type="ECO:0000256" key="1">
    <source>
        <dbReference type="SAM" id="MobiDB-lite"/>
    </source>
</evidence>
<name>A0A1I2EXQ2_9GAMM</name>
<keyword evidence="3" id="KW-1185">Reference proteome</keyword>